<evidence type="ECO:0000313" key="19">
    <source>
        <dbReference type="EMBL" id="MBC2292486.1"/>
    </source>
</evidence>
<evidence type="ECO:0000313" key="7">
    <source>
        <dbReference type="EMBL" id="MBC1560767.1"/>
    </source>
</evidence>
<accession>A0A099W7Q7</accession>
<dbReference type="Proteomes" id="UP000565628">
    <property type="component" value="Unassembled WGS sequence"/>
</dbReference>
<dbReference type="Proteomes" id="UP000533953">
    <property type="component" value="Unassembled WGS sequence"/>
</dbReference>
<evidence type="ECO:0000313" key="27">
    <source>
        <dbReference type="Proteomes" id="UP000541955"/>
    </source>
</evidence>
<comment type="caution">
    <text evidence="2">The sequence shown here is derived from an EMBL/GenBank/DDBJ whole genome shotgun (WGS) entry which is preliminary data.</text>
</comment>
<dbReference type="InterPro" id="IPR036390">
    <property type="entry name" value="WH_DNA-bd_sf"/>
</dbReference>
<dbReference type="STRING" id="1552123.EP57_09635"/>
<dbReference type="EMBL" id="JAARZT010000007">
    <property type="protein sequence ID" value="MBC2292486.1"/>
    <property type="molecule type" value="Genomic_DNA"/>
</dbReference>
<evidence type="ECO:0000313" key="18">
    <source>
        <dbReference type="EMBL" id="MBC2282816.1"/>
    </source>
</evidence>
<proteinExistence type="predicted"/>
<keyword evidence="22" id="KW-1185">Reference proteome</keyword>
<evidence type="ECO:0000313" key="39">
    <source>
        <dbReference type="Proteomes" id="UP000585696"/>
    </source>
</evidence>
<evidence type="ECO:0000313" key="21">
    <source>
        <dbReference type="EMBL" id="MBC2372662.1"/>
    </source>
</evidence>
<evidence type="ECO:0000313" key="16">
    <source>
        <dbReference type="EMBL" id="MBC2239177.1"/>
    </source>
</evidence>
<feature type="domain" description="HTH marR-type" evidence="1">
    <location>
        <begin position="31"/>
        <end position="135"/>
    </location>
</feature>
<dbReference type="EMBL" id="JAARUV010000001">
    <property type="protein sequence ID" value="MBC1778009.1"/>
    <property type="molecule type" value="Genomic_DNA"/>
</dbReference>
<dbReference type="EMBL" id="JAARYY010000001">
    <property type="protein sequence ID" value="MBC2242781.1"/>
    <property type="molecule type" value="Genomic_DNA"/>
</dbReference>
<evidence type="ECO:0000313" key="34">
    <source>
        <dbReference type="Proteomes" id="UP000548082"/>
    </source>
</evidence>
<evidence type="ECO:0000313" key="28">
    <source>
        <dbReference type="Proteomes" id="UP000543005"/>
    </source>
</evidence>
<evidence type="ECO:0000313" key="2">
    <source>
        <dbReference type="EMBL" id="KGL40806.1"/>
    </source>
</evidence>
<evidence type="ECO:0000259" key="1">
    <source>
        <dbReference type="SMART" id="SM00347"/>
    </source>
</evidence>
<evidence type="ECO:0000313" key="25">
    <source>
        <dbReference type="Proteomes" id="UP000533953"/>
    </source>
</evidence>
<dbReference type="EMBL" id="JAARZS010000001">
    <property type="protein sequence ID" value="MBC2282816.1"/>
    <property type="molecule type" value="Genomic_DNA"/>
</dbReference>
<dbReference type="Proteomes" id="UP000547643">
    <property type="component" value="Unassembled WGS sequence"/>
</dbReference>
<evidence type="ECO:0000313" key="24">
    <source>
        <dbReference type="Proteomes" id="UP000529446"/>
    </source>
</evidence>
<evidence type="ECO:0000313" key="17">
    <source>
        <dbReference type="EMBL" id="MBC2242781.1"/>
    </source>
</evidence>
<dbReference type="Proteomes" id="UP000029844">
    <property type="component" value="Unassembled WGS sequence"/>
</dbReference>
<dbReference type="EMBL" id="JAARYH010000001">
    <property type="protein sequence ID" value="MBC2165298.1"/>
    <property type="molecule type" value="Genomic_DNA"/>
</dbReference>
<dbReference type="Proteomes" id="UP000543379">
    <property type="component" value="Unassembled WGS sequence"/>
</dbReference>
<evidence type="ECO:0000313" key="5">
    <source>
        <dbReference type="EMBL" id="MBC1400449.1"/>
    </source>
</evidence>
<dbReference type="EMBL" id="JAARWW010000004">
    <property type="protein sequence ID" value="MBC2003938.1"/>
    <property type="molecule type" value="Genomic_DNA"/>
</dbReference>
<dbReference type="AlphaFoldDB" id="A0A099W7Q7"/>
<reference evidence="2 22" key="1">
    <citation type="submission" date="2014-05" db="EMBL/GenBank/DDBJ databases">
        <title>Novel Listeriaceae from food processing environments.</title>
        <authorList>
            <person name="den Bakker H.C."/>
        </authorList>
    </citation>
    <scope>NUCLEOTIDE SEQUENCE [LARGE SCALE GENOMIC DNA]</scope>
    <source>
        <strain evidence="2 22">FSL A5-0281</strain>
    </source>
</reference>
<dbReference type="GO" id="GO:0003700">
    <property type="term" value="F:DNA-binding transcription factor activity"/>
    <property type="evidence" value="ECO:0007669"/>
    <property type="project" value="InterPro"/>
</dbReference>
<evidence type="ECO:0000313" key="40">
    <source>
        <dbReference type="Proteomes" id="UP000586951"/>
    </source>
</evidence>
<dbReference type="EMBL" id="JAARXI010000006">
    <property type="protein sequence ID" value="MBC2117245.1"/>
    <property type="molecule type" value="Genomic_DNA"/>
</dbReference>
<dbReference type="Proteomes" id="UP000543005">
    <property type="component" value="Unassembled WGS sequence"/>
</dbReference>
<dbReference type="Proteomes" id="UP000546244">
    <property type="component" value="Unassembled WGS sequence"/>
</dbReference>
<dbReference type="OrthoDB" id="2352979at2"/>
<gene>
    <name evidence="2" type="ORF">EP57_09635</name>
    <name evidence="3" type="ORF">HB811_01885</name>
    <name evidence="5" type="ORF">HB836_02480</name>
    <name evidence="4" type="ORF">HB847_04970</name>
    <name evidence="7" type="ORF">HB902_01700</name>
    <name evidence="9" type="ORF">HB904_06485</name>
    <name evidence="8" type="ORF">HB907_03945</name>
    <name evidence="21" type="ORF">HBP98_11680</name>
    <name evidence="10" type="ORF">HCA46_04090</name>
    <name evidence="11" type="ORF">HCA52_01735</name>
    <name evidence="12" type="ORF">HCA55_01490</name>
    <name evidence="13" type="ORF">HCA78_09175</name>
    <name evidence="14" type="ORF">HCB06_11520</name>
    <name evidence="17" type="ORF">HCB25_01810</name>
    <name evidence="15" type="ORF">HCB26_01750</name>
    <name evidence="16" type="ORF">HCB35_01715</name>
    <name evidence="18" type="ORF">HCB69_00320</name>
    <name evidence="19" type="ORF">HCC36_04510</name>
    <name evidence="6" type="ORF">HCI99_01170</name>
    <name evidence="20" type="ORF">HCJ81_04885</name>
</gene>
<evidence type="ECO:0000313" key="14">
    <source>
        <dbReference type="EMBL" id="MBC2117245.1"/>
    </source>
</evidence>
<evidence type="ECO:0000313" key="20">
    <source>
        <dbReference type="EMBL" id="MBC2310210.1"/>
    </source>
</evidence>
<dbReference type="Proteomes" id="UP000546806">
    <property type="component" value="Unassembled WGS sequence"/>
</dbReference>
<dbReference type="EMBL" id="JAARZA010000001">
    <property type="protein sequence ID" value="MBC2239177.1"/>
    <property type="molecule type" value="Genomic_DNA"/>
</dbReference>
<evidence type="ECO:0000313" key="4">
    <source>
        <dbReference type="EMBL" id="MBC1371714.1"/>
    </source>
</evidence>
<sequence length="152" mass="17362">MELSEDKVKRVQEVLGSYWAINRITAKHAEQNALSLGLSLQQMAIINILYTRPDSTIDDLKKKLFTSTEVITANVNGLVHGRLVEKLNTAFVENADAWRLQLTDKGREMSERSTQNAFAYKAMMKALEELDDEEIDKLIEINHKIEKLLKTD</sequence>
<dbReference type="Proteomes" id="UP000553016">
    <property type="component" value="Unassembled WGS sequence"/>
</dbReference>
<evidence type="ECO:0000313" key="12">
    <source>
        <dbReference type="EMBL" id="MBC1795372.1"/>
    </source>
</evidence>
<evidence type="ECO:0000313" key="3">
    <source>
        <dbReference type="EMBL" id="MBC1315511.1"/>
    </source>
</evidence>
<dbReference type="Proteomes" id="UP000591929">
    <property type="component" value="Unassembled WGS sequence"/>
</dbReference>
<evidence type="ECO:0000313" key="29">
    <source>
        <dbReference type="Proteomes" id="UP000543379"/>
    </source>
</evidence>
<dbReference type="Gene3D" id="1.10.10.10">
    <property type="entry name" value="Winged helix-like DNA-binding domain superfamily/Winged helix DNA-binding domain"/>
    <property type="match status" value="1"/>
</dbReference>
<reference evidence="23 24" key="2">
    <citation type="submission" date="2020-03" db="EMBL/GenBank/DDBJ databases">
        <title>Soil Listeria distribution.</title>
        <authorList>
            <person name="Liao J."/>
            <person name="Wiedmann M."/>
        </authorList>
    </citation>
    <scope>NUCLEOTIDE SEQUENCE [LARGE SCALE GENOMIC DNA]</scope>
    <source>
        <strain evidence="20 37">FSL L7-0039</strain>
        <strain evidence="19 28">FSL L7-0051</strain>
        <strain evidence="18 39">FSL L7-0054</strain>
        <strain evidence="16 36">FSL L7-0149</strain>
        <strain evidence="17 35">FSL L7-0153</strain>
        <strain evidence="15 23">FSL L7-0245</strain>
        <strain evidence="14 24">FSL L7-0360</strain>
        <strain evidence="13 32">FSL L7-0435</strain>
        <strain evidence="11 26">FSL L7-0978</strain>
        <strain evidence="12 34">FSL L7-0990</strain>
        <strain evidence="10 33">FSL L7-1017</strain>
        <strain evidence="9 38">FSL L7-1299</strain>
        <strain evidence="7 27">FSL L7-1387</strain>
        <strain evidence="8 40">FSL L7-1427</strain>
        <strain evidence="6 25">FSL L7-1547</strain>
        <strain evidence="5 30">FSL L7-1658</strain>
        <strain evidence="4 41">FSL L7-1681</strain>
        <strain evidence="3 29">FSL L7-1816</strain>
        <strain evidence="21 31">FSL L7-1850</strain>
    </source>
</reference>
<evidence type="ECO:0000313" key="13">
    <source>
        <dbReference type="EMBL" id="MBC2003938.1"/>
    </source>
</evidence>
<evidence type="ECO:0000313" key="9">
    <source>
        <dbReference type="EMBL" id="MBC1615825.1"/>
    </source>
</evidence>
<evidence type="ECO:0000313" key="26">
    <source>
        <dbReference type="Proteomes" id="UP000539064"/>
    </source>
</evidence>
<dbReference type="InterPro" id="IPR000835">
    <property type="entry name" value="HTH_MarR-typ"/>
</dbReference>
<evidence type="ECO:0000313" key="22">
    <source>
        <dbReference type="Proteomes" id="UP000029844"/>
    </source>
</evidence>
<dbReference type="Proteomes" id="UP000519573">
    <property type="component" value="Unassembled WGS sequence"/>
</dbReference>
<dbReference type="EMBL" id="JAARSH010000003">
    <property type="protein sequence ID" value="MBC1615825.1"/>
    <property type="molecule type" value="Genomic_DNA"/>
</dbReference>
<evidence type="ECO:0000313" key="36">
    <source>
        <dbReference type="Proteomes" id="UP000553016"/>
    </source>
</evidence>
<dbReference type="SUPFAM" id="SSF46785">
    <property type="entry name" value="Winged helix' DNA-binding domain"/>
    <property type="match status" value="1"/>
</dbReference>
<dbReference type="Proteomes" id="UP000586951">
    <property type="component" value="Unassembled WGS sequence"/>
</dbReference>
<evidence type="ECO:0000313" key="32">
    <source>
        <dbReference type="Proteomes" id="UP000546806"/>
    </source>
</evidence>
<dbReference type="InterPro" id="IPR036388">
    <property type="entry name" value="WH-like_DNA-bd_sf"/>
</dbReference>
<dbReference type="Proteomes" id="UP000550367">
    <property type="component" value="Unassembled WGS sequence"/>
</dbReference>
<dbReference type="EMBL" id="JAARRU010000001">
    <property type="protein sequence ID" value="MBC1564543.1"/>
    <property type="molecule type" value="Genomic_DNA"/>
</dbReference>
<dbReference type="Proteomes" id="UP000541955">
    <property type="component" value="Unassembled WGS sequence"/>
</dbReference>
<dbReference type="eggNOG" id="COG1846">
    <property type="taxonomic scope" value="Bacteria"/>
</dbReference>
<dbReference type="Proteomes" id="UP000529446">
    <property type="component" value="Unassembled WGS sequence"/>
</dbReference>
<name>A0A099W7Q7_9LIST</name>
<dbReference type="GeneID" id="58717633"/>
<dbReference type="EMBL" id="JNFA01000023">
    <property type="protein sequence ID" value="KGL40806.1"/>
    <property type="molecule type" value="Genomic_DNA"/>
</dbReference>
<dbReference type="Proteomes" id="UP000544413">
    <property type="component" value="Unassembled WGS sequence"/>
</dbReference>
<dbReference type="RefSeq" id="WP_036086067.1">
    <property type="nucleotide sequence ID" value="NZ_CBCSHQ010000004.1"/>
</dbReference>
<dbReference type="EMBL" id="JAARVD010000001">
    <property type="protein sequence ID" value="MBC1795372.1"/>
    <property type="molecule type" value="Genomic_DNA"/>
</dbReference>
<dbReference type="EMBL" id="JAARMV010000002">
    <property type="protein sequence ID" value="MBC2372662.1"/>
    <property type="molecule type" value="Genomic_DNA"/>
</dbReference>
<dbReference type="Proteomes" id="UP000585696">
    <property type="component" value="Unassembled WGS sequence"/>
</dbReference>
<dbReference type="EMBL" id="JAARVG010000001">
    <property type="protein sequence ID" value="MBC1792123.1"/>
    <property type="molecule type" value="Genomic_DNA"/>
</dbReference>
<dbReference type="EMBL" id="JAARPT010000001">
    <property type="protein sequence ID" value="MBC1400449.1"/>
    <property type="molecule type" value="Genomic_DNA"/>
</dbReference>
<dbReference type="EMBL" id="JAASWV010000005">
    <property type="protein sequence ID" value="MBC2310210.1"/>
    <property type="molecule type" value="Genomic_DNA"/>
</dbReference>
<dbReference type="EMBL" id="JAAROV010000001">
    <property type="protein sequence ID" value="MBC1315511.1"/>
    <property type="molecule type" value="Genomic_DNA"/>
</dbReference>
<evidence type="ECO:0000313" key="38">
    <source>
        <dbReference type="Proteomes" id="UP000574104"/>
    </source>
</evidence>
<dbReference type="EMBL" id="JAARPL010000003">
    <property type="protein sequence ID" value="MBC1371714.1"/>
    <property type="molecule type" value="Genomic_DNA"/>
</dbReference>
<evidence type="ECO:0000313" key="6">
    <source>
        <dbReference type="EMBL" id="MBC1490431.1"/>
    </source>
</evidence>
<evidence type="ECO:0000313" key="35">
    <source>
        <dbReference type="Proteomes" id="UP000550367"/>
    </source>
</evidence>
<organism evidence="2 22">
    <name type="scientific">Listeria booriae</name>
    <dbReference type="NCBI Taxonomy" id="1552123"/>
    <lineage>
        <taxon>Bacteria</taxon>
        <taxon>Bacillati</taxon>
        <taxon>Bacillota</taxon>
        <taxon>Bacilli</taxon>
        <taxon>Bacillales</taxon>
        <taxon>Listeriaceae</taxon>
        <taxon>Listeria</taxon>
    </lineage>
</organism>
<dbReference type="Proteomes" id="UP000574104">
    <property type="component" value="Unassembled WGS sequence"/>
</dbReference>
<evidence type="ECO:0000313" key="33">
    <source>
        <dbReference type="Proteomes" id="UP000547643"/>
    </source>
</evidence>
<evidence type="ECO:0000313" key="31">
    <source>
        <dbReference type="Proteomes" id="UP000546244"/>
    </source>
</evidence>
<dbReference type="Proteomes" id="UP000548082">
    <property type="component" value="Unassembled WGS sequence"/>
</dbReference>
<dbReference type="Proteomes" id="UP000539064">
    <property type="component" value="Unassembled WGS sequence"/>
</dbReference>
<dbReference type="EMBL" id="JAASTX010000001">
    <property type="protein sequence ID" value="MBC1490431.1"/>
    <property type="molecule type" value="Genomic_DNA"/>
</dbReference>
<dbReference type="EMBL" id="JAARRW010000001">
    <property type="protein sequence ID" value="MBC1560767.1"/>
    <property type="molecule type" value="Genomic_DNA"/>
</dbReference>
<protein>
    <submittedName>
        <fullName evidence="3">Winged helix-turn-helix transcriptional regulator</fullName>
    </submittedName>
</protein>
<evidence type="ECO:0000313" key="23">
    <source>
        <dbReference type="Proteomes" id="UP000519573"/>
    </source>
</evidence>
<evidence type="ECO:0000313" key="10">
    <source>
        <dbReference type="EMBL" id="MBC1778009.1"/>
    </source>
</evidence>
<dbReference type="SMART" id="SM00347">
    <property type="entry name" value="HTH_MARR"/>
    <property type="match status" value="1"/>
</dbReference>
<evidence type="ECO:0000313" key="8">
    <source>
        <dbReference type="EMBL" id="MBC1564543.1"/>
    </source>
</evidence>
<evidence type="ECO:0000313" key="15">
    <source>
        <dbReference type="EMBL" id="MBC2165298.1"/>
    </source>
</evidence>
<evidence type="ECO:0000313" key="11">
    <source>
        <dbReference type="EMBL" id="MBC1792123.1"/>
    </source>
</evidence>
<evidence type="ECO:0000313" key="41">
    <source>
        <dbReference type="Proteomes" id="UP000591929"/>
    </source>
</evidence>
<evidence type="ECO:0000313" key="30">
    <source>
        <dbReference type="Proteomes" id="UP000544413"/>
    </source>
</evidence>
<evidence type="ECO:0000313" key="37">
    <source>
        <dbReference type="Proteomes" id="UP000565628"/>
    </source>
</evidence>